<dbReference type="eggNOG" id="COG4564">
    <property type="taxonomic scope" value="Bacteria"/>
</dbReference>
<sequence length="151" mass="16650">MLRVLALIVCTFAVFPASAVERGTKDEAVALVKKAVALYRSAGSEKALAAFNVQGDEFQPKDLFTVVIGLDGIMRQHAKVAVFNGKDVNRLRDADGKYFVEEQLKIAKGPGSGWVEFAFSNPVQQTIENKIMYLEKVDDVFIGVGYYVSRK</sequence>
<keyword evidence="9" id="KW-1185">Reference proteome</keyword>
<feature type="signal peptide" evidence="6">
    <location>
        <begin position="1"/>
        <end position="19"/>
    </location>
</feature>
<accession>M3A7N6</accession>
<evidence type="ECO:0000259" key="7">
    <source>
        <dbReference type="Pfam" id="PF17200"/>
    </source>
</evidence>
<keyword evidence="6" id="KW-0732">Signal</keyword>
<gene>
    <name evidence="8" type="ORF">H261_18115</name>
</gene>
<evidence type="ECO:0000313" key="8">
    <source>
        <dbReference type="EMBL" id="EME68499.1"/>
    </source>
</evidence>
<keyword evidence="4" id="KW-1133">Transmembrane helix</keyword>
<name>M3A7N6_9PROT</name>
<dbReference type="AlphaFoldDB" id="M3A7N6"/>
<comment type="caution">
    <text evidence="8">The sequence shown here is derived from an EMBL/GenBank/DDBJ whole genome shotgun (WGS) entry which is preliminary data.</text>
</comment>
<dbReference type="Pfam" id="PF17200">
    <property type="entry name" value="sCache_2"/>
    <property type="match status" value="1"/>
</dbReference>
<dbReference type="InterPro" id="IPR033480">
    <property type="entry name" value="sCache_2"/>
</dbReference>
<feature type="domain" description="Single Cache" evidence="7">
    <location>
        <begin position="26"/>
        <end position="149"/>
    </location>
</feature>
<dbReference type="EMBL" id="AONQ01000063">
    <property type="protein sequence ID" value="EME68499.1"/>
    <property type="molecule type" value="Genomic_DNA"/>
</dbReference>
<organism evidence="8 9">
    <name type="scientific">Paramagnetospirillum caucaseum</name>
    <dbReference type="NCBI Taxonomy" id="1244869"/>
    <lineage>
        <taxon>Bacteria</taxon>
        <taxon>Pseudomonadati</taxon>
        <taxon>Pseudomonadota</taxon>
        <taxon>Alphaproteobacteria</taxon>
        <taxon>Rhodospirillales</taxon>
        <taxon>Magnetospirillaceae</taxon>
        <taxon>Paramagnetospirillum</taxon>
    </lineage>
</organism>
<keyword evidence="3" id="KW-0812">Transmembrane</keyword>
<dbReference type="PATRIC" id="fig|1244869.3.peg.3623"/>
<evidence type="ECO:0000256" key="6">
    <source>
        <dbReference type="SAM" id="SignalP"/>
    </source>
</evidence>
<comment type="subcellular location">
    <subcellularLocation>
        <location evidence="1">Cell membrane</location>
        <topology evidence="1">Multi-pass membrane protein</topology>
    </subcellularLocation>
</comment>
<proteinExistence type="predicted"/>
<evidence type="ECO:0000256" key="1">
    <source>
        <dbReference type="ARBA" id="ARBA00004651"/>
    </source>
</evidence>
<evidence type="ECO:0000256" key="5">
    <source>
        <dbReference type="ARBA" id="ARBA00023136"/>
    </source>
</evidence>
<evidence type="ECO:0000313" key="9">
    <source>
        <dbReference type="Proteomes" id="UP000011744"/>
    </source>
</evidence>
<protein>
    <recommendedName>
        <fullName evidence="7">Single Cache domain-containing protein</fullName>
    </recommendedName>
</protein>
<reference evidence="8 9" key="1">
    <citation type="journal article" date="2014" name="Genome Announc.">
        <title>Draft Genome Sequence of Magnetospirillum sp. Strain SO-1, a Freshwater Magnetotactic Bacterium Isolated from the Ol'khovka River, Russia.</title>
        <authorList>
            <person name="Grouzdev D.S."/>
            <person name="Dziuba M.V."/>
            <person name="Sukhacheva M.S."/>
            <person name="Mardanov A.V."/>
            <person name="Beletskiy A.V."/>
            <person name="Kuznetsov B.B."/>
            <person name="Skryabin K.G."/>
        </authorList>
    </citation>
    <scope>NUCLEOTIDE SEQUENCE [LARGE SCALE GENOMIC DNA]</scope>
    <source>
        <strain evidence="8 9">SO-1</strain>
    </source>
</reference>
<evidence type="ECO:0000256" key="2">
    <source>
        <dbReference type="ARBA" id="ARBA00022475"/>
    </source>
</evidence>
<evidence type="ECO:0000256" key="3">
    <source>
        <dbReference type="ARBA" id="ARBA00022692"/>
    </source>
</evidence>
<feature type="chain" id="PRO_5004030680" description="Single Cache domain-containing protein" evidence="6">
    <location>
        <begin position="20"/>
        <end position="151"/>
    </location>
</feature>
<dbReference type="STRING" id="1244869.H261_18115"/>
<dbReference type="GO" id="GO:0005886">
    <property type="term" value="C:plasma membrane"/>
    <property type="evidence" value="ECO:0007669"/>
    <property type="project" value="UniProtKB-SubCell"/>
</dbReference>
<keyword evidence="2" id="KW-1003">Cell membrane</keyword>
<evidence type="ECO:0000256" key="4">
    <source>
        <dbReference type="ARBA" id="ARBA00022989"/>
    </source>
</evidence>
<keyword evidence="5" id="KW-0472">Membrane</keyword>
<dbReference type="Gene3D" id="3.30.450.20">
    <property type="entry name" value="PAS domain"/>
    <property type="match status" value="1"/>
</dbReference>
<dbReference type="Proteomes" id="UP000011744">
    <property type="component" value="Unassembled WGS sequence"/>
</dbReference>